<dbReference type="InterPro" id="IPR013320">
    <property type="entry name" value="ConA-like_dom_sf"/>
</dbReference>
<dbReference type="Pfam" id="PF08787">
    <property type="entry name" value="Alginate_lyase2"/>
    <property type="match status" value="1"/>
</dbReference>
<evidence type="ECO:0000259" key="2">
    <source>
        <dbReference type="Pfam" id="PF08787"/>
    </source>
</evidence>
<evidence type="ECO:0000256" key="1">
    <source>
        <dbReference type="SAM" id="Phobius"/>
    </source>
</evidence>
<sequence>MALPTDNRTANRRTLAIVVGALVVGGGLLWLALGVFRPEPPAGGGGGGGGGGSTSIDLEGWKLTLPTEGKSGNAASVEPAELTEPWLTAGPDGSLTFWAPAEGATTKNSDHPRTELNSLTNFKAGTDGEHTLEASLAVNQVPGDSKDIIVGQIHGADDISSVPYVMLHYRDGEIRVVVKQQHKGDEKQAFSLLTGVPLNDRFDITITDDGNGSMTIGASHAGNTQQITAQVPAAFQGQTVRFQVGDYQQADSAQGADDGGRVTFYKIAESSGS</sequence>
<proteinExistence type="predicted"/>
<accession>A0A543FVD1</accession>
<keyword evidence="4" id="KW-1185">Reference proteome</keyword>
<dbReference type="RefSeq" id="WP_142104544.1">
    <property type="nucleotide sequence ID" value="NZ_VFPH01000002.1"/>
</dbReference>
<dbReference type="Proteomes" id="UP000319818">
    <property type="component" value="Unassembled WGS sequence"/>
</dbReference>
<name>A0A543FVD1_9PSEU</name>
<reference evidence="3 4" key="1">
    <citation type="submission" date="2019-06" db="EMBL/GenBank/DDBJ databases">
        <title>Sequencing the genomes of 1000 actinobacteria strains.</title>
        <authorList>
            <person name="Klenk H.-P."/>
        </authorList>
    </citation>
    <scope>NUCLEOTIDE SEQUENCE [LARGE SCALE GENOMIC DNA]</scope>
    <source>
        <strain evidence="3 4">DSM 45511</strain>
    </source>
</reference>
<dbReference type="SUPFAM" id="SSF49899">
    <property type="entry name" value="Concanavalin A-like lectins/glucanases"/>
    <property type="match status" value="1"/>
</dbReference>
<dbReference type="AlphaFoldDB" id="A0A543FVD1"/>
<feature type="transmembrane region" description="Helical" evidence="1">
    <location>
        <begin position="15"/>
        <end position="36"/>
    </location>
</feature>
<keyword evidence="1" id="KW-0812">Transmembrane</keyword>
<protein>
    <submittedName>
        <fullName evidence="3">Alginate lyase</fullName>
    </submittedName>
</protein>
<dbReference type="GO" id="GO:0016829">
    <property type="term" value="F:lyase activity"/>
    <property type="evidence" value="ECO:0007669"/>
    <property type="project" value="UniProtKB-KW"/>
</dbReference>
<organism evidence="3 4">
    <name type="scientific">Pseudonocardia cypriaca</name>
    <dbReference type="NCBI Taxonomy" id="882449"/>
    <lineage>
        <taxon>Bacteria</taxon>
        <taxon>Bacillati</taxon>
        <taxon>Actinomycetota</taxon>
        <taxon>Actinomycetes</taxon>
        <taxon>Pseudonocardiales</taxon>
        <taxon>Pseudonocardiaceae</taxon>
        <taxon>Pseudonocardia</taxon>
    </lineage>
</organism>
<dbReference type="OrthoDB" id="273319at2"/>
<comment type="caution">
    <text evidence="3">The sequence shown here is derived from an EMBL/GenBank/DDBJ whole genome shotgun (WGS) entry which is preliminary data.</text>
</comment>
<gene>
    <name evidence="3" type="ORF">FB388_4994</name>
</gene>
<dbReference type="InterPro" id="IPR014895">
    <property type="entry name" value="Alginate_lyase_2"/>
</dbReference>
<evidence type="ECO:0000313" key="3">
    <source>
        <dbReference type="EMBL" id="TQM37776.1"/>
    </source>
</evidence>
<evidence type="ECO:0000313" key="4">
    <source>
        <dbReference type="Proteomes" id="UP000319818"/>
    </source>
</evidence>
<feature type="domain" description="Alginate lyase 2" evidence="2">
    <location>
        <begin position="56"/>
        <end position="268"/>
    </location>
</feature>
<keyword evidence="1" id="KW-1133">Transmembrane helix</keyword>
<keyword evidence="3" id="KW-0456">Lyase</keyword>
<dbReference type="Gene3D" id="2.60.120.200">
    <property type="match status" value="1"/>
</dbReference>
<dbReference type="EMBL" id="VFPH01000002">
    <property type="protein sequence ID" value="TQM37776.1"/>
    <property type="molecule type" value="Genomic_DNA"/>
</dbReference>
<keyword evidence="1" id="KW-0472">Membrane</keyword>